<reference evidence="1 2" key="1">
    <citation type="submission" date="2019-12" db="EMBL/GenBank/DDBJ databases">
        <title>Streptomyces sp. strain T44 isolated from rhizosphere soil of Broussonetia papyrifera.</title>
        <authorList>
            <person name="Mo P."/>
        </authorList>
    </citation>
    <scope>NUCLEOTIDE SEQUENCE [LARGE SCALE GENOMIC DNA]</scope>
    <source>
        <strain evidence="1 2">T44</strain>
    </source>
</reference>
<dbReference type="KEGG" id="sbro:GQF42_05335"/>
<accession>A0A6I6MTJ5</accession>
<dbReference type="GO" id="GO:0006508">
    <property type="term" value="P:proteolysis"/>
    <property type="evidence" value="ECO:0007669"/>
    <property type="project" value="InterPro"/>
</dbReference>
<dbReference type="InterPro" id="IPR002169">
    <property type="entry name" value="Peptidase_M9A/M9B"/>
</dbReference>
<evidence type="ECO:0000313" key="2">
    <source>
        <dbReference type="Proteomes" id="UP000436138"/>
    </source>
</evidence>
<dbReference type="Pfam" id="PF01752">
    <property type="entry name" value="Peptidase_M9"/>
    <property type="match status" value="1"/>
</dbReference>
<dbReference type="GO" id="GO:0004222">
    <property type="term" value="F:metalloendopeptidase activity"/>
    <property type="evidence" value="ECO:0007669"/>
    <property type="project" value="InterPro"/>
</dbReference>
<evidence type="ECO:0000313" key="1">
    <source>
        <dbReference type="EMBL" id="QHA02782.1"/>
    </source>
</evidence>
<dbReference type="RefSeq" id="WP_158918120.1">
    <property type="nucleotide sequence ID" value="NZ_CP047020.1"/>
</dbReference>
<dbReference type="GO" id="GO:0008270">
    <property type="term" value="F:zinc ion binding"/>
    <property type="evidence" value="ECO:0007669"/>
    <property type="project" value="InterPro"/>
</dbReference>
<dbReference type="Proteomes" id="UP000436138">
    <property type="component" value="Chromosome"/>
</dbReference>
<protein>
    <submittedName>
        <fullName evidence="1">Uncharacterized protein</fullName>
    </submittedName>
</protein>
<sequence>MTAANGDTLGETVVLTDSADQQARGGHAGQRLRVKAGGPVPGQYVSAVQAAKHTYKLSTLFENTYANSDTTRTYPWGYLAVRHMAENHPDDVQRMLARFRAGDYAGGYAVYHDGIGTRYDAGFHQWLTVCAAGA</sequence>
<name>A0A6I6MTJ5_9ACTN</name>
<dbReference type="GO" id="GO:0005576">
    <property type="term" value="C:extracellular region"/>
    <property type="evidence" value="ECO:0007669"/>
    <property type="project" value="InterPro"/>
</dbReference>
<dbReference type="EMBL" id="CP047020">
    <property type="protein sequence ID" value="QHA02782.1"/>
    <property type="molecule type" value="Genomic_DNA"/>
</dbReference>
<proteinExistence type="predicted"/>
<gene>
    <name evidence="1" type="ORF">GQF42_05335</name>
</gene>
<dbReference type="AlphaFoldDB" id="A0A6I6MTJ5"/>
<organism evidence="1 2">
    <name type="scientific">Streptomyces broussonetiae</name>
    <dbReference type="NCBI Taxonomy" id="2686304"/>
    <lineage>
        <taxon>Bacteria</taxon>
        <taxon>Bacillati</taxon>
        <taxon>Actinomycetota</taxon>
        <taxon>Actinomycetes</taxon>
        <taxon>Kitasatosporales</taxon>
        <taxon>Streptomycetaceae</taxon>
        <taxon>Streptomyces</taxon>
    </lineage>
</organism>
<dbReference type="Gene3D" id="1.10.390.20">
    <property type="match status" value="1"/>
</dbReference>
<keyword evidence="2" id="KW-1185">Reference proteome</keyword>